<dbReference type="Proteomes" id="UP000236333">
    <property type="component" value="Unassembled WGS sequence"/>
</dbReference>
<dbReference type="EMBL" id="PGGS01000119">
    <property type="protein sequence ID" value="PNH08707.1"/>
    <property type="molecule type" value="Genomic_DNA"/>
</dbReference>
<evidence type="ECO:0000256" key="1">
    <source>
        <dbReference type="SAM" id="SignalP"/>
    </source>
</evidence>
<organism evidence="2 3">
    <name type="scientific">Tetrabaena socialis</name>
    <dbReference type="NCBI Taxonomy" id="47790"/>
    <lineage>
        <taxon>Eukaryota</taxon>
        <taxon>Viridiplantae</taxon>
        <taxon>Chlorophyta</taxon>
        <taxon>core chlorophytes</taxon>
        <taxon>Chlorophyceae</taxon>
        <taxon>CS clade</taxon>
        <taxon>Chlamydomonadales</taxon>
        <taxon>Tetrabaenaceae</taxon>
        <taxon>Tetrabaena</taxon>
    </lineage>
</organism>
<name>A0A2J8A851_9CHLO</name>
<feature type="chain" id="PRO_5014453713" evidence="1">
    <location>
        <begin position="23"/>
        <end position="464"/>
    </location>
</feature>
<gene>
    <name evidence="2" type="ORF">TSOC_004736</name>
</gene>
<dbReference type="AlphaFoldDB" id="A0A2J8A851"/>
<keyword evidence="3" id="KW-1185">Reference proteome</keyword>
<sequence length="464" mass="50543">MVVVAGGMLLSIFSTPATVIEAFLADSPEYVDLPTFGARTVNAITGSLMLALAGKFQEELEEGAAARNTPNTAVLGEALESLLRLKAIWGRRLLAVTLLMVKHPTLGDIALCQPLLVAAATHRVFNYGETVDPVFEVLLRVSGERGEGVLRDWMRLARQGGLGYTAYEAFVLMRAPLEAGLKGADPGAIALVDAFAELLRPPAPAAAAPPPTRAPRAPDQGWPWSQAMANVTWAVSQVAMARGASRRRAVLRRLQAEAPFTLPAMSVVSVAQLRELGRIPRFSLPGSAQDLQGGGPDFRPLPVDGLPSDEDSIVVFVSHRWLGNGCPDDEHGTKLKQVYAIAQYVADFRRVPLDKVYLWLDYSVVDQSNPMPGVQALPIYIACCDEFVYVKHEQYWQRAWCLTEQFMDWKLAGGDVKHVLDPDTLTASVESRVRPPDPSFGKLAVESDRIALATITSIMPYDMD</sequence>
<protein>
    <submittedName>
        <fullName evidence="2">Uncharacterized protein</fullName>
    </submittedName>
</protein>
<evidence type="ECO:0000313" key="2">
    <source>
        <dbReference type="EMBL" id="PNH08707.1"/>
    </source>
</evidence>
<feature type="signal peptide" evidence="1">
    <location>
        <begin position="1"/>
        <end position="22"/>
    </location>
</feature>
<comment type="caution">
    <text evidence="2">The sequence shown here is derived from an EMBL/GenBank/DDBJ whole genome shotgun (WGS) entry which is preliminary data.</text>
</comment>
<reference evidence="2 3" key="1">
    <citation type="journal article" date="2017" name="Mol. Biol. Evol.">
        <title>The 4-celled Tetrabaena socialis nuclear genome reveals the essential components for genetic control of cell number at the origin of multicellularity in the volvocine lineage.</title>
        <authorList>
            <person name="Featherston J."/>
            <person name="Arakaki Y."/>
            <person name="Hanschen E.R."/>
            <person name="Ferris P.J."/>
            <person name="Michod R.E."/>
            <person name="Olson B.J.S.C."/>
            <person name="Nozaki H."/>
            <person name="Durand P.M."/>
        </authorList>
    </citation>
    <scope>NUCLEOTIDE SEQUENCE [LARGE SCALE GENOMIC DNA]</scope>
    <source>
        <strain evidence="2 3">NIES-571</strain>
    </source>
</reference>
<evidence type="ECO:0000313" key="3">
    <source>
        <dbReference type="Proteomes" id="UP000236333"/>
    </source>
</evidence>
<keyword evidence="1" id="KW-0732">Signal</keyword>
<dbReference type="OrthoDB" id="423576at2759"/>
<accession>A0A2J8A851</accession>
<proteinExistence type="predicted"/>